<dbReference type="EMBL" id="CADCTP010000409">
    <property type="protein sequence ID" value="CAA9289456.1"/>
    <property type="molecule type" value="Genomic_DNA"/>
</dbReference>
<evidence type="ECO:0000256" key="3">
    <source>
        <dbReference type="ARBA" id="ARBA00022793"/>
    </source>
</evidence>
<gene>
    <name evidence="11" type="ORF">AVDCRST_MAG41-4292</name>
</gene>
<keyword evidence="5" id="KW-0472">Membrane</keyword>
<keyword evidence="1" id="KW-1003">Cell membrane</keyword>
<name>A0A6J4JWI4_9ACTN</name>
<keyword evidence="7" id="KW-0594">Phospholipid biosynthesis</keyword>
<evidence type="ECO:0000256" key="6">
    <source>
        <dbReference type="ARBA" id="ARBA00023145"/>
    </source>
</evidence>
<dbReference type="GO" id="GO:0004609">
    <property type="term" value="F:phosphatidylserine decarboxylase activity"/>
    <property type="evidence" value="ECO:0007669"/>
    <property type="project" value="UniProtKB-EC"/>
</dbReference>
<reference evidence="11" key="1">
    <citation type="submission" date="2020-02" db="EMBL/GenBank/DDBJ databases">
        <authorList>
            <person name="Meier V. D."/>
        </authorList>
    </citation>
    <scope>NUCLEOTIDE SEQUENCE</scope>
    <source>
        <strain evidence="11">AVDCRST_MAG41</strain>
    </source>
</reference>
<evidence type="ECO:0000256" key="7">
    <source>
        <dbReference type="ARBA" id="ARBA00023209"/>
    </source>
</evidence>
<dbReference type="PANTHER" id="PTHR35809">
    <property type="entry name" value="ARCHAETIDYLSERINE DECARBOXYLASE PROENZYME-RELATED"/>
    <property type="match status" value="1"/>
</dbReference>
<dbReference type="GO" id="GO:0008654">
    <property type="term" value="P:phospholipid biosynthetic process"/>
    <property type="evidence" value="ECO:0007669"/>
    <property type="project" value="UniProtKB-KW"/>
</dbReference>
<sequence length="213" mass="22673">MSRRTWPLARRYAAGPLLVGAPLVLAGRRAGWAFLGLGAAVAAFFRDPERPGPHDPSLVYAASDGFVTGVDEDVEEPWLPGGRAARVTVFLSLTDVHVNRSPVEGQVTRQEELGDGFAPALFRGAQDNRRNRISLDGPAGPVVVVQVAGALARTITSWVRVGDKVAAGERLGIIHFGSRTDVLLPRGSAEILVSRGTRVTAGVTPLARLRERG</sequence>
<evidence type="ECO:0000256" key="1">
    <source>
        <dbReference type="ARBA" id="ARBA00022475"/>
    </source>
</evidence>
<evidence type="ECO:0000256" key="10">
    <source>
        <dbReference type="ARBA" id="ARBA00023317"/>
    </source>
</evidence>
<keyword evidence="10" id="KW-0670">Pyruvate</keyword>
<keyword evidence="6" id="KW-0865">Zymogen</keyword>
<dbReference type="PANTHER" id="PTHR35809:SF1">
    <property type="entry name" value="ARCHAETIDYLSERINE DECARBOXYLASE PROENZYME-RELATED"/>
    <property type="match status" value="1"/>
</dbReference>
<evidence type="ECO:0000313" key="11">
    <source>
        <dbReference type="EMBL" id="CAA9289456.1"/>
    </source>
</evidence>
<keyword evidence="8 11" id="KW-0456">Lyase</keyword>
<protein>
    <submittedName>
        <fullName evidence="11">Phosphatidylserine decarboxylase</fullName>
        <ecNumber evidence="11">4.1.1.65</ecNumber>
    </submittedName>
</protein>
<evidence type="ECO:0000256" key="2">
    <source>
        <dbReference type="ARBA" id="ARBA00022516"/>
    </source>
</evidence>
<keyword evidence="2" id="KW-0444">Lipid biosynthesis</keyword>
<evidence type="ECO:0000256" key="5">
    <source>
        <dbReference type="ARBA" id="ARBA00023136"/>
    </source>
</evidence>
<proteinExistence type="predicted"/>
<dbReference type="Pfam" id="PF02666">
    <property type="entry name" value="PS_Dcarbxylase"/>
    <property type="match status" value="1"/>
</dbReference>
<keyword evidence="9" id="KW-1208">Phospholipid metabolism</keyword>
<keyword evidence="3" id="KW-0210">Decarboxylase</keyword>
<keyword evidence="4" id="KW-0443">Lipid metabolism</keyword>
<dbReference type="EC" id="4.1.1.65" evidence="11"/>
<evidence type="ECO:0000256" key="4">
    <source>
        <dbReference type="ARBA" id="ARBA00023098"/>
    </source>
</evidence>
<dbReference type="InterPro" id="IPR033175">
    <property type="entry name" value="PSD-A"/>
</dbReference>
<dbReference type="InterPro" id="IPR003817">
    <property type="entry name" value="PS_Dcarbxylase"/>
</dbReference>
<evidence type="ECO:0000256" key="9">
    <source>
        <dbReference type="ARBA" id="ARBA00023264"/>
    </source>
</evidence>
<dbReference type="AlphaFoldDB" id="A0A6J4JWI4"/>
<organism evidence="11">
    <name type="scientific">uncultured Mycobacteriales bacterium</name>
    <dbReference type="NCBI Taxonomy" id="581187"/>
    <lineage>
        <taxon>Bacteria</taxon>
        <taxon>Bacillati</taxon>
        <taxon>Actinomycetota</taxon>
        <taxon>Actinomycetes</taxon>
        <taxon>Mycobacteriales</taxon>
        <taxon>environmental samples</taxon>
    </lineage>
</organism>
<evidence type="ECO:0000256" key="8">
    <source>
        <dbReference type="ARBA" id="ARBA00023239"/>
    </source>
</evidence>
<accession>A0A6J4JWI4</accession>